<keyword evidence="7" id="KW-1185">Reference proteome</keyword>
<dbReference type="NCBIfam" id="TIGR00924">
    <property type="entry name" value="yjdL_sub1_fam"/>
    <property type="match status" value="1"/>
</dbReference>
<sequence>MLGVNSKNIKHLDFKNDKRFLGQPKGMLTTSFMALAQAFGNYGMTAILIYYLYEAATTGGLGFSKTEAAQFVNVYNSLTFMCGVVGAYMADRLLGVRKAISIGYAVRTVGYLLLAVPMGGAGFYFASQLLLLVSSACMGTSLYALAGKLYSKDDTRRDAGFTIMYVVNNVGAVAPVITGTVALVLNYNVGFLVAAAVQGAGWVVYVLTQNALFGNAGIAPDDPPKEENGVQKMLFKLIILMLIVVAVIVALLGTGAVSPAAFCNAVSVISIFLPLVYLGYIYKSKKTTRAEAKRLIPFLFIFIGNCFNLMVWNQSTTILAIYAAERVNMNFFGFTLTPAAFQTVPAVYAIIFGTLANMLWTKMGTKQPNTALKAGIGTVLWALGPLFMILPFVLYTADVKVSPLWLMGFYFIVIWGEALTNPVGMSASTKVAPLAFSAQMVTIWELSKSTGAGLSALVVNFYHEGSETPYFLIIGAVTLLVGLVIWIFNKKLSNMME</sequence>
<feature type="transmembrane region" description="Helical" evidence="5">
    <location>
        <begin position="129"/>
        <end position="150"/>
    </location>
</feature>
<dbReference type="GO" id="GO:0016020">
    <property type="term" value="C:membrane"/>
    <property type="evidence" value="ECO:0007669"/>
    <property type="project" value="UniProtKB-SubCell"/>
</dbReference>
<comment type="subcellular location">
    <subcellularLocation>
        <location evidence="1">Membrane</location>
        <topology evidence="1">Multi-pass membrane protein</topology>
    </subcellularLocation>
</comment>
<name>A0A2T0BPT7_9CLOT</name>
<gene>
    <name evidence="6" type="primary">dtpT_2</name>
    <name evidence="6" type="ORF">CLLU_11020</name>
</gene>
<feature type="transmembrane region" description="Helical" evidence="5">
    <location>
        <begin position="162"/>
        <end position="185"/>
    </location>
</feature>
<feature type="transmembrane region" description="Helical" evidence="5">
    <location>
        <begin position="372"/>
        <end position="395"/>
    </location>
</feature>
<keyword evidence="2 5" id="KW-0812">Transmembrane</keyword>
<reference evidence="6 7" key="1">
    <citation type="submission" date="2018-03" db="EMBL/GenBank/DDBJ databases">
        <title>Genome sequence of Clostridium luticellarii DSM 29923.</title>
        <authorList>
            <person name="Poehlein A."/>
            <person name="Daniel R."/>
        </authorList>
    </citation>
    <scope>NUCLEOTIDE SEQUENCE [LARGE SCALE GENOMIC DNA]</scope>
    <source>
        <strain evidence="6 7">DSM 29923</strain>
    </source>
</reference>
<proteinExistence type="predicted"/>
<feature type="transmembrane region" description="Helical" evidence="5">
    <location>
        <begin position="28"/>
        <end position="53"/>
    </location>
</feature>
<dbReference type="Pfam" id="PF00854">
    <property type="entry name" value="PTR2"/>
    <property type="match status" value="1"/>
</dbReference>
<dbReference type="Proteomes" id="UP000237798">
    <property type="component" value="Unassembled WGS sequence"/>
</dbReference>
<evidence type="ECO:0000313" key="7">
    <source>
        <dbReference type="Proteomes" id="UP000237798"/>
    </source>
</evidence>
<evidence type="ECO:0000256" key="5">
    <source>
        <dbReference type="SAM" id="Phobius"/>
    </source>
</evidence>
<feature type="transmembrane region" description="Helical" evidence="5">
    <location>
        <begin position="294"/>
        <end position="312"/>
    </location>
</feature>
<feature type="transmembrane region" description="Helical" evidence="5">
    <location>
        <begin position="102"/>
        <end position="123"/>
    </location>
</feature>
<evidence type="ECO:0000256" key="3">
    <source>
        <dbReference type="ARBA" id="ARBA00022989"/>
    </source>
</evidence>
<dbReference type="InterPro" id="IPR005279">
    <property type="entry name" value="Dipep/tripep_permease"/>
</dbReference>
<dbReference type="Gene3D" id="1.20.1250.20">
    <property type="entry name" value="MFS general substrate transporter like domains"/>
    <property type="match status" value="1"/>
</dbReference>
<comment type="caution">
    <text evidence="6">The sequence shown here is derived from an EMBL/GenBank/DDBJ whole genome shotgun (WGS) entry which is preliminary data.</text>
</comment>
<evidence type="ECO:0000256" key="1">
    <source>
        <dbReference type="ARBA" id="ARBA00004141"/>
    </source>
</evidence>
<keyword evidence="4 5" id="KW-0472">Membrane</keyword>
<feature type="transmembrane region" description="Helical" evidence="5">
    <location>
        <begin position="339"/>
        <end position="360"/>
    </location>
</feature>
<evidence type="ECO:0000256" key="2">
    <source>
        <dbReference type="ARBA" id="ARBA00022692"/>
    </source>
</evidence>
<feature type="transmembrane region" description="Helical" evidence="5">
    <location>
        <begin position="259"/>
        <end position="282"/>
    </location>
</feature>
<accession>A0A2T0BPT7</accession>
<organism evidence="6 7">
    <name type="scientific">Clostridium luticellarii</name>
    <dbReference type="NCBI Taxonomy" id="1691940"/>
    <lineage>
        <taxon>Bacteria</taxon>
        <taxon>Bacillati</taxon>
        <taxon>Bacillota</taxon>
        <taxon>Clostridia</taxon>
        <taxon>Eubacteriales</taxon>
        <taxon>Clostridiaceae</taxon>
        <taxon>Clostridium</taxon>
    </lineage>
</organism>
<feature type="transmembrane region" description="Helical" evidence="5">
    <location>
        <begin position="468"/>
        <end position="488"/>
    </location>
</feature>
<dbReference type="EMBL" id="PVXP01000010">
    <property type="protein sequence ID" value="PRR85898.1"/>
    <property type="molecule type" value="Genomic_DNA"/>
</dbReference>
<evidence type="ECO:0000256" key="4">
    <source>
        <dbReference type="ARBA" id="ARBA00023136"/>
    </source>
</evidence>
<evidence type="ECO:0000313" key="6">
    <source>
        <dbReference type="EMBL" id="PRR85898.1"/>
    </source>
</evidence>
<feature type="transmembrane region" description="Helical" evidence="5">
    <location>
        <begin position="191"/>
        <end position="213"/>
    </location>
</feature>
<dbReference type="GO" id="GO:1904680">
    <property type="term" value="F:peptide transmembrane transporter activity"/>
    <property type="evidence" value="ECO:0007669"/>
    <property type="project" value="InterPro"/>
</dbReference>
<feature type="transmembrane region" description="Helical" evidence="5">
    <location>
        <begin position="234"/>
        <end position="253"/>
    </location>
</feature>
<dbReference type="InterPro" id="IPR036259">
    <property type="entry name" value="MFS_trans_sf"/>
</dbReference>
<dbReference type="RefSeq" id="WP_106008576.1">
    <property type="nucleotide sequence ID" value="NZ_PVXP01000010.1"/>
</dbReference>
<dbReference type="AlphaFoldDB" id="A0A2T0BPT7"/>
<protein>
    <submittedName>
        <fullName evidence="6">Di-/tripeptide transporter</fullName>
    </submittedName>
</protein>
<dbReference type="InterPro" id="IPR000109">
    <property type="entry name" value="POT_fam"/>
</dbReference>
<dbReference type="GO" id="GO:0015833">
    <property type="term" value="P:peptide transport"/>
    <property type="evidence" value="ECO:0007669"/>
    <property type="project" value="InterPro"/>
</dbReference>
<dbReference type="OrthoDB" id="9772725at2"/>
<dbReference type="SUPFAM" id="SSF103473">
    <property type="entry name" value="MFS general substrate transporter"/>
    <property type="match status" value="2"/>
</dbReference>
<keyword evidence="3 5" id="KW-1133">Transmembrane helix</keyword>
<feature type="transmembrane region" description="Helical" evidence="5">
    <location>
        <begin position="73"/>
        <end position="90"/>
    </location>
</feature>